<gene>
    <name evidence="1" type="ORF">PISMIDRAFT_118465</name>
</gene>
<proteinExistence type="predicted"/>
<dbReference type="EMBL" id="KN833981">
    <property type="protein sequence ID" value="KIK13681.1"/>
    <property type="molecule type" value="Genomic_DNA"/>
</dbReference>
<dbReference type="Pfam" id="PF18759">
    <property type="entry name" value="Plavaka"/>
    <property type="match status" value="1"/>
</dbReference>
<protein>
    <submittedName>
        <fullName evidence="1">Uncharacterized protein</fullName>
    </submittedName>
</protein>
<evidence type="ECO:0000313" key="2">
    <source>
        <dbReference type="Proteomes" id="UP000054018"/>
    </source>
</evidence>
<name>A0A0C9Y9W0_9AGAM</name>
<organism evidence="1 2">
    <name type="scientific">Pisolithus microcarpus 441</name>
    <dbReference type="NCBI Taxonomy" id="765257"/>
    <lineage>
        <taxon>Eukaryota</taxon>
        <taxon>Fungi</taxon>
        <taxon>Dikarya</taxon>
        <taxon>Basidiomycota</taxon>
        <taxon>Agaricomycotina</taxon>
        <taxon>Agaricomycetes</taxon>
        <taxon>Agaricomycetidae</taxon>
        <taxon>Boletales</taxon>
        <taxon>Sclerodermatineae</taxon>
        <taxon>Pisolithaceae</taxon>
        <taxon>Pisolithus</taxon>
    </lineage>
</organism>
<dbReference type="Proteomes" id="UP000054018">
    <property type="component" value="Unassembled WGS sequence"/>
</dbReference>
<dbReference type="AlphaFoldDB" id="A0A0C9Y9W0"/>
<reference evidence="2" key="2">
    <citation type="submission" date="2015-01" db="EMBL/GenBank/DDBJ databases">
        <title>Evolutionary Origins and Diversification of the Mycorrhizal Mutualists.</title>
        <authorList>
            <consortium name="DOE Joint Genome Institute"/>
            <consortium name="Mycorrhizal Genomics Consortium"/>
            <person name="Kohler A."/>
            <person name="Kuo A."/>
            <person name="Nagy L.G."/>
            <person name="Floudas D."/>
            <person name="Copeland A."/>
            <person name="Barry K.W."/>
            <person name="Cichocki N."/>
            <person name="Veneault-Fourrey C."/>
            <person name="LaButti K."/>
            <person name="Lindquist E.A."/>
            <person name="Lipzen A."/>
            <person name="Lundell T."/>
            <person name="Morin E."/>
            <person name="Murat C."/>
            <person name="Riley R."/>
            <person name="Ohm R."/>
            <person name="Sun H."/>
            <person name="Tunlid A."/>
            <person name="Henrissat B."/>
            <person name="Grigoriev I.V."/>
            <person name="Hibbett D.S."/>
            <person name="Martin F."/>
        </authorList>
    </citation>
    <scope>NUCLEOTIDE SEQUENCE [LARGE SCALE GENOMIC DNA]</scope>
    <source>
        <strain evidence="2">441</strain>
    </source>
</reference>
<keyword evidence="2" id="KW-1185">Reference proteome</keyword>
<sequence>MWTGDWWWNVQAKLPKGAVVTLVILSLDKTSLSQFSRDKKAWLVYLTIGNISKDVRHLVSAHATVLIGYLPVSKLKCFQKKSRSVAGYCLFHHSMSLLLCPLVDAGRHGREMICTSGYLHHVHPILAVYIADFPEQCLVACNKESWCLCCLVQSNKCGNLEEWASQSMADMLKTLYHMRKNK</sequence>
<accession>A0A0C9Y9W0</accession>
<dbReference type="HOGENOM" id="CLU_006344_8_3_1"/>
<dbReference type="OrthoDB" id="2418900at2759"/>
<evidence type="ECO:0000313" key="1">
    <source>
        <dbReference type="EMBL" id="KIK13681.1"/>
    </source>
</evidence>
<dbReference type="InterPro" id="IPR041078">
    <property type="entry name" value="Plavaka"/>
</dbReference>
<reference evidence="1 2" key="1">
    <citation type="submission" date="2014-04" db="EMBL/GenBank/DDBJ databases">
        <authorList>
            <consortium name="DOE Joint Genome Institute"/>
            <person name="Kuo A."/>
            <person name="Kohler A."/>
            <person name="Costa M.D."/>
            <person name="Nagy L.G."/>
            <person name="Floudas D."/>
            <person name="Copeland A."/>
            <person name="Barry K.W."/>
            <person name="Cichocki N."/>
            <person name="Veneault-Fourrey C."/>
            <person name="LaButti K."/>
            <person name="Lindquist E.A."/>
            <person name="Lipzen A."/>
            <person name="Lundell T."/>
            <person name="Morin E."/>
            <person name="Murat C."/>
            <person name="Sun H."/>
            <person name="Tunlid A."/>
            <person name="Henrissat B."/>
            <person name="Grigoriev I.V."/>
            <person name="Hibbett D.S."/>
            <person name="Martin F."/>
            <person name="Nordberg H.P."/>
            <person name="Cantor M.N."/>
            <person name="Hua S.X."/>
        </authorList>
    </citation>
    <scope>NUCLEOTIDE SEQUENCE [LARGE SCALE GENOMIC DNA]</scope>
    <source>
        <strain evidence="1 2">441</strain>
    </source>
</reference>